<dbReference type="InterPro" id="IPR011604">
    <property type="entry name" value="PDDEXK-like_dom_sf"/>
</dbReference>
<dbReference type="Proteomes" id="UP000281084">
    <property type="component" value="Unassembled WGS sequence"/>
</dbReference>
<dbReference type="InterPro" id="IPR051703">
    <property type="entry name" value="NF-kappa-B_Signaling_Reg"/>
</dbReference>
<dbReference type="InterPro" id="IPR019080">
    <property type="entry name" value="YqaJ_viral_recombinase"/>
</dbReference>
<sequence>MNTQVNLQEVENARQEWLQSRRLGIGGSDVAAILGFSPYKSPYQLWLDKTGRSERKESQNESAHFGNLLEDVVAKEFSRRSGVKVQRITQQLSLADQGEPWAIGNIDRAVINPEIAGNVRYKKNDEGIYRLTTDMILECKTASEYLSKLFGEEGTDQIPDYYLTQCLWYLKITGAKVCYLAVLIGGNKFRMYRIERDDDLIESIFKQVKAFWFNHVIADVPPDPTCFDDVLHRWSNHVVGKQVEADFEHIKLAEELITVQGRLKADKAREDEIKLKIVSTMQDAEMMISQGKSICTYKEQSSTRIDSTLLKKEEPDLFTKYSKTSSTRVFRISNKFKETI</sequence>
<accession>A0A3A8G1T3</accession>
<dbReference type="PANTHER" id="PTHR46609:SF6">
    <property type="entry name" value="EXONUCLEASE, PHAGE-TYPE_RECB, C-TERMINAL DOMAIN-CONTAINING PROTEIN-RELATED"/>
    <property type="match status" value="1"/>
</dbReference>
<protein>
    <submittedName>
        <fullName evidence="2">Recombinase</fullName>
    </submittedName>
</protein>
<dbReference type="RefSeq" id="WP_120368398.1">
    <property type="nucleotide sequence ID" value="NZ_RAXZ01000056.1"/>
</dbReference>
<dbReference type="AlphaFoldDB" id="A0A3A8G1T3"/>
<comment type="caution">
    <text evidence="2">The sequence shown here is derived from an EMBL/GenBank/DDBJ whole genome shotgun (WGS) entry which is preliminary data.</text>
</comment>
<evidence type="ECO:0000313" key="2">
    <source>
        <dbReference type="EMBL" id="RKG47501.1"/>
    </source>
</evidence>
<dbReference type="SUPFAM" id="SSF52980">
    <property type="entry name" value="Restriction endonuclease-like"/>
    <property type="match status" value="1"/>
</dbReference>
<dbReference type="EMBL" id="RAXZ01000056">
    <property type="protein sequence ID" value="RKG47501.1"/>
    <property type="molecule type" value="Genomic_DNA"/>
</dbReference>
<dbReference type="InterPro" id="IPR011335">
    <property type="entry name" value="Restrct_endonuc-II-like"/>
</dbReference>
<dbReference type="Pfam" id="PF09588">
    <property type="entry name" value="YqaJ"/>
    <property type="match status" value="1"/>
</dbReference>
<feature type="domain" description="YqaJ viral recombinase" evidence="1">
    <location>
        <begin position="16"/>
        <end position="175"/>
    </location>
</feature>
<evidence type="ECO:0000259" key="1">
    <source>
        <dbReference type="Pfam" id="PF09588"/>
    </source>
</evidence>
<dbReference type="NCBIfam" id="TIGR03033">
    <property type="entry name" value="phage_rel_nuc"/>
    <property type="match status" value="1"/>
</dbReference>
<dbReference type="InterPro" id="IPR017482">
    <property type="entry name" value="Lambda-type_endonuclease"/>
</dbReference>
<evidence type="ECO:0000313" key="3">
    <source>
        <dbReference type="Proteomes" id="UP000281084"/>
    </source>
</evidence>
<dbReference type="PANTHER" id="PTHR46609">
    <property type="entry name" value="EXONUCLEASE, PHAGE-TYPE/RECB, C-TERMINAL DOMAIN-CONTAINING PROTEIN"/>
    <property type="match status" value="1"/>
</dbReference>
<gene>
    <name evidence="2" type="ORF">D7V64_16645</name>
</gene>
<organism evidence="2 3">
    <name type="scientific">Acinetobacter cumulans</name>
    <dbReference type="NCBI Taxonomy" id="2136182"/>
    <lineage>
        <taxon>Bacteria</taxon>
        <taxon>Pseudomonadati</taxon>
        <taxon>Pseudomonadota</taxon>
        <taxon>Gammaproteobacteria</taxon>
        <taxon>Moraxellales</taxon>
        <taxon>Moraxellaceae</taxon>
        <taxon>Acinetobacter</taxon>
    </lineage>
</organism>
<name>A0A3A8G1T3_9GAMM</name>
<proteinExistence type="predicted"/>
<reference evidence="2 3" key="1">
    <citation type="submission" date="2018-09" db="EMBL/GenBank/DDBJ databases">
        <title>The draft genome of Acinetobacter spp. strains.</title>
        <authorList>
            <person name="Qin J."/>
            <person name="Feng Y."/>
            <person name="Zong Z."/>
        </authorList>
    </citation>
    <scope>NUCLEOTIDE SEQUENCE [LARGE SCALE GENOMIC DNA]</scope>
    <source>
        <strain evidence="2 3">WCHAc060002</strain>
    </source>
</reference>
<dbReference type="Gene3D" id="3.90.320.10">
    <property type="match status" value="1"/>
</dbReference>